<protein>
    <submittedName>
        <fullName evidence="1">Uncharacterized protein</fullName>
    </submittedName>
</protein>
<comment type="caution">
    <text evidence="1">The sequence shown here is derived from an EMBL/GenBank/DDBJ whole genome shotgun (WGS) entry which is preliminary data.</text>
</comment>
<keyword evidence="2" id="KW-1185">Reference proteome</keyword>
<organism evidence="1 2">
    <name type="scientific">Saccharopolyspora taberi</name>
    <dbReference type="NCBI Taxonomy" id="60895"/>
    <lineage>
        <taxon>Bacteria</taxon>
        <taxon>Bacillati</taxon>
        <taxon>Actinomycetota</taxon>
        <taxon>Actinomycetes</taxon>
        <taxon>Pseudonocardiales</taxon>
        <taxon>Pseudonocardiaceae</taxon>
        <taxon>Saccharopolyspora</taxon>
    </lineage>
</organism>
<dbReference type="RefSeq" id="WP_344684977.1">
    <property type="nucleotide sequence ID" value="NZ_BAAAUX010000027.1"/>
</dbReference>
<reference evidence="1 2" key="1">
    <citation type="journal article" date="2019" name="Int. J. Syst. Evol. Microbiol.">
        <title>The Global Catalogue of Microorganisms (GCM) 10K type strain sequencing project: providing services to taxonomists for standard genome sequencing and annotation.</title>
        <authorList>
            <consortium name="The Broad Institute Genomics Platform"/>
            <consortium name="The Broad Institute Genome Sequencing Center for Infectious Disease"/>
            <person name="Wu L."/>
            <person name="Ma J."/>
        </authorList>
    </citation>
    <scope>NUCLEOTIDE SEQUENCE [LARGE SCALE GENOMIC DNA]</scope>
    <source>
        <strain evidence="1 2">JCM 9383</strain>
    </source>
</reference>
<evidence type="ECO:0000313" key="2">
    <source>
        <dbReference type="Proteomes" id="UP001500979"/>
    </source>
</evidence>
<accession>A0ABN3VKK3</accession>
<proteinExistence type="predicted"/>
<dbReference type="EMBL" id="BAAAUX010000027">
    <property type="protein sequence ID" value="GAA2814227.1"/>
    <property type="molecule type" value="Genomic_DNA"/>
</dbReference>
<sequence length="595" mass="64628">MRTVFLHGEVEQYERARSALAERFAEWSDGRPACGLVEFLLDDKLSADGLLARWTEDDLRRFLVRSAPRRLLLAEGWAAVPEFLAAWISFLDDTGLLTSDRPVRALLAAVERASPAYLAAMADPAEWGADKFWSVVLHEHGVDADDEDAVETFFETLESGEVDVDESLAETVEERDTAEAAGEPAFWLPPRHVEEVPLDVPARLRELHTRLASEQRRFDLDEVAGLLEVDRFEAGLLVEWARQAGLVRVVGERLTPTHISAAVLAEPELLWTRLWQTFVLLDEYFGGEPGLLPEGGELFGELVQAALCGLYSSTGAVALEHLVGAISDDVLDPVEESRDRSEALRRTLVRMFDQWAALGVVRTGVTTDAEQIAAIESAVPAGVTAERTVVQLTKPGLFAARGSLQAFGFVAPTVEDMAQYPVEVLVLALPESPPEVAEVLVSDWLGRLGARGGAQELAALLRRADDPAVRLAALWLLEQTGEEGVAVARDLADDPVAGPAVRMWLQARPSSDEVVARPGDELLLELDGMAVAVAGDAGRFLAEFQQRPTADQIALIDRIPETAHVGVPALLSVIAEEHPDESVAGAARRGLEKVG</sequence>
<gene>
    <name evidence="1" type="ORF">GCM10010470_57120</name>
</gene>
<evidence type="ECO:0000313" key="1">
    <source>
        <dbReference type="EMBL" id="GAA2814227.1"/>
    </source>
</evidence>
<name>A0ABN3VKK3_9PSEU</name>
<dbReference type="Proteomes" id="UP001500979">
    <property type="component" value="Unassembled WGS sequence"/>
</dbReference>